<evidence type="ECO:0000313" key="3">
    <source>
        <dbReference type="Proteomes" id="UP001462502"/>
    </source>
</evidence>
<comment type="caution">
    <text evidence="2">The sequence shown here is derived from an EMBL/GenBank/DDBJ whole genome shotgun (WGS) entry which is preliminary data.</text>
</comment>
<proteinExistence type="predicted"/>
<evidence type="ECO:0000259" key="1">
    <source>
        <dbReference type="PROSITE" id="PS51688"/>
    </source>
</evidence>
<accession>A0ABV0J0J7</accession>
<name>A0ABV0J0J7_9NEIS</name>
<dbReference type="InterPro" id="IPR030392">
    <property type="entry name" value="S74_ICA"/>
</dbReference>
<protein>
    <submittedName>
        <fullName evidence="2">Tail fiber domain-containing protein</fullName>
    </submittedName>
</protein>
<keyword evidence="3" id="KW-1185">Reference proteome</keyword>
<dbReference type="Pfam" id="PF13884">
    <property type="entry name" value="Peptidase_S74"/>
    <property type="match status" value="1"/>
</dbReference>
<dbReference type="Proteomes" id="UP001462502">
    <property type="component" value="Unassembled WGS sequence"/>
</dbReference>
<sequence>MQKFTPLQPSDKIADSRAVINDALSTLASNFSGNAFPTSNLTEGMLCYRADQKKLYFLDDLASQSWKVALDFRELAGDTPAYRGFTNLNANNKPRDWPLGMSFGSCYNNGYPINLGVVMTIKEARSSVVQILIGWPGSDKGESRFMTRAARDVGANEFGPWLEPWSRLTFDPNSKVDKASNKRPGVTRLYRRDDDTPYNVQTNWDGKYWVLSGYNEDTFHAGVRVATADSLAGRALVDVNSSIYKDRVPFIGGDGVMEIGSSLDFHEGDGDGKDFAARLYSDGGRLFTKNQLVLGGAFGGSKDGPSHLEVRALDGQGGDGNLASIALHVPGLYATRISLRGDGYMGFGGWSADLWRWHVHLPTGNMYAAGDITAFSDRRLKKDFERIANALDKCDQIAGWTYTRKDTGRRQAGVIAQDLQKVQPELVSEAQDGTLSVAYGNMCALLLEAIKELRQEVNEIKAQLKECAA</sequence>
<evidence type="ECO:0000313" key="2">
    <source>
        <dbReference type="EMBL" id="MEO9387066.1"/>
    </source>
</evidence>
<dbReference type="EMBL" id="JBDXMI010000006">
    <property type="protein sequence ID" value="MEO9387066.1"/>
    <property type="molecule type" value="Genomic_DNA"/>
</dbReference>
<reference evidence="2 3" key="1">
    <citation type="submission" date="2024-05" db="EMBL/GenBank/DDBJ databases">
        <authorList>
            <person name="De Oliveira J.P."/>
            <person name="Noriler S.A."/>
            <person name="De Oliveira A.G."/>
            <person name="Sipoli D.S."/>
        </authorList>
    </citation>
    <scope>NUCLEOTIDE SEQUENCE [LARGE SCALE GENOMIC DNA]</scope>
    <source>
        <strain evidence="2 3">LABIM192</strain>
    </source>
</reference>
<dbReference type="RefSeq" id="WP_347937929.1">
    <property type="nucleotide sequence ID" value="NZ_JBDXMI010000006.1"/>
</dbReference>
<feature type="domain" description="Peptidase S74" evidence="1">
    <location>
        <begin position="376"/>
        <end position="464"/>
    </location>
</feature>
<organism evidence="2 3">
    <name type="scientific">Chromobacterium phragmitis</name>
    <dbReference type="NCBI Taxonomy" id="2202141"/>
    <lineage>
        <taxon>Bacteria</taxon>
        <taxon>Pseudomonadati</taxon>
        <taxon>Pseudomonadota</taxon>
        <taxon>Betaproteobacteria</taxon>
        <taxon>Neisseriales</taxon>
        <taxon>Chromobacteriaceae</taxon>
        <taxon>Chromobacterium</taxon>
    </lineage>
</organism>
<gene>
    <name evidence="2" type="ORF">ABI908_23515</name>
</gene>
<dbReference type="PROSITE" id="PS51688">
    <property type="entry name" value="ICA"/>
    <property type="match status" value="1"/>
</dbReference>